<proteinExistence type="predicted"/>
<keyword evidence="3" id="KW-1185">Reference proteome</keyword>
<reference evidence="2 3" key="1">
    <citation type="submission" date="2020-07" db="EMBL/GenBank/DDBJ databases">
        <title>Sequencing the genomes of 1000 actinobacteria strains.</title>
        <authorList>
            <person name="Klenk H.-P."/>
        </authorList>
    </citation>
    <scope>NUCLEOTIDE SEQUENCE [LARGE SCALE GENOMIC DNA]</scope>
    <source>
        <strain evidence="2 3">DSM 40398</strain>
    </source>
</reference>
<evidence type="ECO:0000313" key="3">
    <source>
        <dbReference type="Proteomes" id="UP000529783"/>
    </source>
</evidence>
<evidence type="ECO:0000256" key="1">
    <source>
        <dbReference type="SAM" id="MobiDB-lite"/>
    </source>
</evidence>
<evidence type="ECO:0000313" key="2">
    <source>
        <dbReference type="EMBL" id="NYD51860.1"/>
    </source>
</evidence>
<gene>
    <name evidence="2" type="ORF">BJY14_007843</name>
</gene>
<protein>
    <submittedName>
        <fullName evidence="2">Uncharacterized protein</fullName>
    </submittedName>
</protein>
<sequence length="129" mass="14072">MRPARSASPHRLDRRPHGGGTPTCAARPETAQSAHAVAPQLRFRSRGLRGCDGLIVGALPVEKHSCPSATGLRWRSRPHLCAGRTPPGALSPQQTLSPQYRRHSAYRLTGAARQAESRDVISPRPHHDR</sequence>
<dbReference type="Proteomes" id="UP000529783">
    <property type="component" value="Unassembled WGS sequence"/>
</dbReference>
<organism evidence="2 3">
    <name type="scientific">Actinomadura luteofluorescens</name>
    <dbReference type="NCBI Taxonomy" id="46163"/>
    <lineage>
        <taxon>Bacteria</taxon>
        <taxon>Bacillati</taxon>
        <taxon>Actinomycetota</taxon>
        <taxon>Actinomycetes</taxon>
        <taxon>Streptosporangiales</taxon>
        <taxon>Thermomonosporaceae</taxon>
        <taxon>Actinomadura</taxon>
    </lineage>
</organism>
<feature type="region of interest" description="Disordered" evidence="1">
    <location>
        <begin position="78"/>
        <end position="129"/>
    </location>
</feature>
<comment type="caution">
    <text evidence="2">The sequence shown here is derived from an EMBL/GenBank/DDBJ whole genome shotgun (WGS) entry which is preliminary data.</text>
</comment>
<feature type="compositionally biased region" description="Basic and acidic residues" evidence="1">
    <location>
        <begin position="115"/>
        <end position="129"/>
    </location>
</feature>
<name>A0A7Y9ERN5_9ACTN</name>
<feature type="region of interest" description="Disordered" evidence="1">
    <location>
        <begin position="1"/>
        <end position="37"/>
    </location>
</feature>
<dbReference type="AlphaFoldDB" id="A0A7Y9ERN5"/>
<dbReference type="EMBL" id="JACCBA010000001">
    <property type="protein sequence ID" value="NYD51860.1"/>
    <property type="molecule type" value="Genomic_DNA"/>
</dbReference>
<accession>A0A7Y9ERN5</accession>